<keyword evidence="5 7" id="KW-0472">Membrane</keyword>
<feature type="transmembrane region" description="Helical" evidence="7">
    <location>
        <begin position="93"/>
        <end position="120"/>
    </location>
</feature>
<reference evidence="8 9" key="1">
    <citation type="submission" date="2017-08" db="EMBL/GenBank/DDBJ databases">
        <title>Infants hospitalized years apart are colonized by the same room-sourced microbial strains.</title>
        <authorList>
            <person name="Brooks B."/>
            <person name="Olm M.R."/>
            <person name="Firek B.A."/>
            <person name="Baker R."/>
            <person name="Thomas B.C."/>
            <person name="Morowitz M.J."/>
            <person name="Banfield J.F."/>
        </authorList>
    </citation>
    <scope>NUCLEOTIDE SEQUENCE [LARGE SCALE GENOMIC DNA]</scope>
    <source>
        <strain evidence="8">S2_003_000_R2_4</strain>
    </source>
</reference>
<comment type="subcellular location">
    <subcellularLocation>
        <location evidence="1">Cell membrane</location>
        <topology evidence="1">Multi-pass membrane protein</topology>
    </subcellularLocation>
</comment>
<evidence type="ECO:0000256" key="3">
    <source>
        <dbReference type="ARBA" id="ARBA00022692"/>
    </source>
</evidence>
<dbReference type="GO" id="GO:0005886">
    <property type="term" value="C:plasma membrane"/>
    <property type="evidence" value="ECO:0007669"/>
    <property type="project" value="UniProtKB-SubCell"/>
</dbReference>
<proteinExistence type="predicted"/>
<feature type="region of interest" description="Disordered" evidence="6">
    <location>
        <begin position="438"/>
        <end position="459"/>
    </location>
</feature>
<evidence type="ECO:0000256" key="6">
    <source>
        <dbReference type="SAM" id="MobiDB-lite"/>
    </source>
</evidence>
<evidence type="ECO:0000256" key="5">
    <source>
        <dbReference type="ARBA" id="ARBA00023136"/>
    </source>
</evidence>
<comment type="caution">
    <text evidence="8">The sequence shown here is derived from an EMBL/GenBank/DDBJ whole genome shotgun (WGS) entry which is preliminary data.</text>
</comment>
<dbReference type="PANTHER" id="PTHR30250">
    <property type="entry name" value="PST FAMILY PREDICTED COLANIC ACID TRANSPORTER"/>
    <property type="match status" value="1"/>
</dbReference>
<keyword evidence="3 7" id="KW-0812">Transmembrane</keyword>
<gene>
    <name evidence="8" type="ORF">DI526_01950</name>
</gene>
<feature type="transmembrane region" description="Helical" evidence="7">
    <location>
        <begin position="344"/>
        <end position="367"/>
    </location>
</feature>
<feature type="transmembrane region" description="Helical" evidence="7">
    <location>
        <begin position="379"/>
        <end position="398"/>
    </location>
</feature>
<dbReference type="AlphaFoldDB" id="A0A2W5VAZ5"/>
<feature type="transmembrane region" description="Helical" evidence="7">
    <location>
        <begin position="190"/>
        <end position="210"/>
    </location>
</feature>
<protein>
    <submittedName>
        <fullName evidence="8">Teichoic acid transporter</fullName>
    </submittedName>
</protein>
<accession>A0A2W5VAZ5</accession>
<feature type="transmembrane region" description="Helical" evidence="7">
    <location>
        <begin position="404"/>
        <end position="426"/>
    </location>
</feature>
<dbReference type="Proteomes" id="UP000249393">
    <property type="component" value="Unassembled WGS sequence"/>
</dbReference>
<organism evidence="8 9">
    <name type="scientific">Caulobacter segnis</name>
    <dbReference type="NCBI Taxonomy" id="88688"/>
    <lineage>
        <taxon>Bacteria</taxon>
        <taxon>Pseudomonadati</taxon>
        <taxon>Pseudomonadota</taxon>
        <taxon>Alphaproteobacteria</taxon>
        <taxon>Caulobacterales</taxon>
        <taxon>Caulobacteraceae</taxon>
        <taxon>Caulobacter</taxon>
    </lineage>
</organism>
<dbReference type="RefSeq" id="WP_304273496.1">
    <property type="nucleotide sequence ID" value="NZ_QFQZ01000003.1"/>
</dbReference>
<dbReference type="EMBL" id="QFQZ01000003">
    <property type="protein sequence ID" value="PZR36980.1"/>
    <property type="molecule type" value="Genomic_DNA"/>
</dbReference>
<feature type="transmembrane region" description="Helical" evidence="7">
    <location>
        <begin position="132"/>
        <end position="154"/>
    </location>
</feature>
<evidence type="ECO:0000313" key="8">
    <source>
        <dbReference type="EMBL" id="PZR36980.1"/>
    </source>
</evidence>
<dbReference type="PANTHER" id="PTHR30250:SF31">
    <property type="entry name" value="INNER MEMBRANE PROTEIN YGHQ"/>
    <property type="match status" value="1"/>
</dbReference>
<evidence type="ECO:0000256" key="4">
    <source>
        <dbReference type="ARBA" id="ARBA00022989"/>
    </source>
</evidence>
<evidence type="ECO:0000313" key="9">
    <source>
        <dbReference type="Proteomes" id="UP000249393"/>
    </source>
</evidence>
<evidence type="ECO:0000256" key="1">
    <source>
        <dbReference type="ARBA" id="ARBA00004651"/>
    </source>
</evidence>
<name>A0A2W5VAZ5_9CAUL</name>
<dbReference type="InterPro" id="IPR050833">
    <property type="entry name" value="Poly_Biosynth_Transport"/>
</dbReference>
<evidence type="ECO:0000256" key="2">
    <source>
        <dbReference type="ARBA" id="ARBA00022475"/>
    </source>
</evidence>
<keyword evidence="4 7" id="KW-1133">Transmembrane helix</keyword>
<keyword evidence="2" id="KW-1003">Cell membrane</keyword>
<feature type="transmembrane region" description="Helical" evidence="7">
    <location>
        <begin position="315"/>
        <end position="338"/>
    </location>
</feature>
<evidence type="ECO:0000256" key="7">
    <source>
        <dbReference type="SAM" id="Phobius"/>
    </source>
</evidence>
<sequence>MTTADNQATPPIKRVLANAGHLLSGRVVNAVVGLAYIALTARSLGKETMGVLVIINAFAQFLGEVAHFESWQTVLTYGTDPLLKNERTKFQQVLRLSLMLDLISSIIGVGLGVVGAWLFWQELRWPEGMSGYGALYALSIGVMTSATGVGLLRLFDRFRFLAAEQAVSSFVRMIGCAICAVTHAPIQYFLLAWAAGTFASFFYIAGIAIWDLKKRGLLDGFSLFGPTSQGLPGVWRFALSTNFSGTLEVGFTHVLTMAVGALLGPTQAAFWRIGKQVADGMAKPARLMVPALYPELAKMRAAGGQQAMTKLAIQIALIGGAAAGVLLALSLLAGRWILETVMGQAYGAAAGVMNWQVAAAAIGVMTLPLEPMLVSMRAAGAALMVRLVVVICYFAALVPLIQRFGLTGAGAALVASALAMAIGMYLMARRRLARLAAEEDSARPTKDDEGPKYDHAHGV</sequence>